<sequence length="352" mass="39629">MTLISAFILALIQSFQGLRHKIITQSPTPLLDEDDQTRAAMQTALTPKKQPLRTYKDLPDMSTECEPGKIVTVYVGYKSRGFQVHRGKLGPLAKLLDDPSNKSIASISLPNEKAETFNALVNWIYNEPLPRAAKASEHIDDTKSFTPISTSIKAITGLTWENDILEKSKLEQPKPGNAQEEDAHATQCLLLDLMMLAERYGWEKLYNDAIDAFREGEVNLERERPNLLHIEVVYQRTAAESPVRQFLGDYAYGLAKANKNLTWYLQEKLFEKIPDFLEDMLKRVDGKGPFEYPFERAASKGGENGENGERKDNKEVLAQETPLDLCATTYHLHGGHMVLDCKRSDDGGCIVE</sequence>
<feature type="signal peptide" evidence="1">
    <location>
        <begin position="1"/>
        <end position="17"/>
    </location>
</feature>
<evidence type="ECO:0008006" key="4">
    <source>
        <dbReference type="Google" id="ProtNLM"/>
    </source>
</evidence>
<evidence type="ECO:0000313" key="3">
    <source>
        <dbReference type="Proteomes" id="UP000297716"/>
    </source>
</evidence>
<organism evidence="2 3">
    <name type="scientific">Xylaria hypoxylon</name>
    <dbReference type="NCBI Taxonomy" id="37992"/>
    <lineage>
        <taxon>Eukaryota</taxon>
        <taxon>Fungi</taxon>
        <taxon>Dikarya</taxon>
        <taxon>Ascomycota</taxon>
        <taxon>Pezizomycotina</taxon>
        <taxon>Sordariomycetes</taxon>
        <taxon>Xylariomycetidae</taxon>
        <taxon>Xylariales</taxon>
        <taxon>Xylariaceae</taxon>
        <taxon>Xylaria</taxon>
    </lineage>
</organism>
<protein>
    <recommendedName>
        <fullName evidence="4">BTB domain-containing protein</fullName>
    </recommendedName>
</protein>
<reference evidence="2 3" key="1">
    <citation type="submission" date="2019-03" db="EMBL/GenBank/DDBJ databases">
        <title>Draft genome sequence of Xylaria hypoxylon DSM 108379, a ubiquitous saprotrophic-parasitic fungi on hardwood.</title>
        <authorList>
            <person name="Buettner E."/>
            <person name="Leonhardt S."/>
            <person name="Gebauer A.M."/>
            <person name="Liers C."/>
            <person name="Hofrichter M."/>
            <person name="Kellner H."/>
        </authorList>
    </citation>
    <scope>NUCLEOTIDE SEQUENCE [LARGE SCALE GENOMIC DNA]</scope>
    <source>
        <strain evidence="2 3">DSM 108379</strain>
    </source>
</reference>
<dbReference type="STRING" id="37992.A0A4Z0YJW4"/>
<keyword evidence="3" id="KW-1185">Reference proteome</keyword>
<evidence type="ECO:0000313" key="2">
    <source>
        <dbReference type="EMBL" id="TGJ79651.1"/>
    </source>
</evidence>
<comment type="caution">
    <text evidence="2">The sequence shown here is derived from an EMBL/GenBank/DDBJ whole genome shotgun (WGS) entry which is preliminary data.</text>
</comment>
<gene>
    <name evidence="2" type="ORF">E0Z10_g9115</name>
</gene>
<evidence type="ECO:0000256" key="1">
    <source>
        <dbReference type="SAM" id="SignalP"/>
    </source>
</evidence>
<feature type="chain" id="PRO_5021333514" description="BTB domain-containing protein" evidence="1">
    <location>
        <begin position="18"/>
        <end position="352"/>
    </location>
</feature>
<proteinExistence type="predicted"/>
<dbReference type="AlphaFoldDB" id="A0A4Z0YJW4"/>
<keyword evidence="1" id="KW-0732">Signal</keyword>
<dbReference type="OrthoDB" id="6359816at2759"/>
<dbReference type="Proteomes" id="UP000297716">
    <property type="component" value="Unassembled WGS sequence"/>
</dbReference>
<name>A0A4Z0YJW4_9PEZI</name>
<accession>A0A4Z0YJW4</accession>
<dbReference type="EMBL" id="SKBN01000272">
    <property type="protein sequence ID" value="TGJ79651.1"/>
    <property type="molecule type" value="Genomic_DNA"/>
</dbReference>